<evidence type="ECO:0000259" key="4">
    <source>
        <dbReference type="Pfam" id="PF15608"/>
    </source>
</evidence>
<protein>
    <submittedName>
        <fullName evidence="6">Phosphoribosyltransferase</fullName>
    </submittedName>
</protein>
<dbReference type="Pfam" id="PF12500">
    <property type="entry name" value="TRSP"/>
    <property type="match status" value="1"/>
</dbReference>
<keyword evidence="6" id="KW-0808">Transferase</keyword>
<gene>
    <name evidence="6" type="ORF">ADK38_08380</name>
</gene>
<reference evidence="6 7" key="1">
    <citation type="submission" date="2015-07" db="EMBL/GenBank/DDBJ databases">
        <authorList>
            <person name="Ju K.-S."/>
            <person name="Doroghazi J.R."/>
            <person name="Metcalf W.W."/>
        </authorList>
    </citation>
    <scope>NUCLEOTIDE SEQUENCE [LARGE SCALE GENOMIC DNA]</scope>
    <source>
        <strain evidence="6 7">NRRL B-3589</strain>
    </source>
</reference>
<evidence type="ECO:0000313" key="6">
    <source>
        <dbReference type="EMBL" id="KOG90503.1"/>
    </source>
</evidence>
<sequence>MGDGVVWSGQWVADRLGVGLAGDPALPELLGLALRRNPKRAHLLVSNVLGKHVPQRPSAVYGAGAGLGRRVRELLGDADAARAVVLGYAETATGLGHSAADGLALAPYLHSTRRPVAGTVPVGGFEEEHSHATSHLLLPEDPELLGGDGPLVIVDDEFSTGRTVLNTIAALHARYPRDRYVIVALVDMRSPADRARLADFAADLGARIDLVALATGTVRLPEGVLERGRELVAEYEGMADTAGAPPGLGEVRRVELGWPEGLPDGGRHGFTPRHRETLDAALPGMAARIAGALDETGTGVRRVLVLGFEELMYAPLRIADALDAALGERAEVYSSTTTRSPVLAVDDPGYAIRTRLAFPAHDAPADGPGERYAYNVAGGGFDAVVAVVDSAADTPELHAPDGLLARLSAHTGQVLLAVIPSYRPAAGSPSQSGSQAPPAPEPLRGPQFSSYAPDEVGWLLQDLSAVALEAPTEEREEAVQNGGAHYAESLPVEYQPSAAYQELFRSALAASAARIARAVGAVTETLLAERSPRPVLVSLARAGTPVGVLMRRWARHAHGLELPHYAISIVRGRGIDATALRWLAAHHDPSDVVFVDGWTGKGAITRELADALREFEDQTGCVGFNPRIAVLADPGGCVDTYGTRDDFLIPSACLNSTVSGLISRTVLRADLVGPDDFHGAKFYRELAGSDVSRHFLDAVEARFEEVAEQVAADAKELAAADRTPTWAGWAAVERISEEYGIHDVNLVKPGVGETTRVLLRRVPWKILARRGAGADLAHVRLLAEQRGVPLEEVDDLPYSCVGLIHPRYTRGATGADGRAVTAL</sequence>
<dbReference type="SUPFAM" id="SSF53271">
    <property type="entry name" value="PRTase-like"/>
    <property type="match status" value="1"/>
</dbReference>
<dbReference type="InterPro" id="IPR041688">
    <property type="entry name" value="PRTase_2"/>
</dbReference>
<feature type="compositionally biased region" description="Low complexity" evidence="1">
    <location>
        <begin position="426"/>
        <end position="436"/>
    </location>
</feature>
<dbReference type="InterPro" id="IPR029057">
    <property type="entry name" value="PRTase-like"/>
</dbReference>
<evidence type="ECO:0000259" key="2">
    <source>
        <dbReference type="Pfam" id="PF11202"/>
    </source>
</evidence>
<dbReference type="InterPro" id="IPR028157">
    <property type="entry name" value="PELOTA_dom"/>
</dbReference>
<comment type="caution">
    <text evidence="6">The sequence shown here is derived from an EMBL/GenBank/DDBJ whole genome shotgun (WGS) entry which is preliminary data.</text>
</comment>
<evidence type="ECO:0000259" key="5">
    <source>
        <dbReference type="Pfam" id="PF15609"/>
    </source>
</evidence>
<dbReference type="Proteomes" id="UP000037020">
    <property type="component" value="Unassembled WGS sequence"/>
</dbReference>
<evidence type="ECO:0000256" key="1">
    <source>
        <dbReference type="SAM" id="MobiDB-lite"/>
    </source>
</evidence>
<keyword evidence="6" id="KW-0328">Glycosyltransferase</keyword>
<dbReference type="InterPro" id="IPR022537">
    <property type="entry name" value="TRSP_dom"/>
</dbReference>
<feature type="domain" description="Orotate phosphoribosyltransferase-like" evidence="5">
    <location>
        <begin position="29"/>
        <end position="216"/>
    </location>
</feature>
<keyword evidence="7" id="KW-1185">Reference proteome</keyword>
<organism evidence="6 7">
    <name type="scientific">Streptomyces varsoviensis</name>
    <dbReference type="NCBI Taxonomy" id="67373"/>
    <lineage>
        <taxon>Bacteria</taxon>
        <taxon>Bacillati</taxon>
        <taxon>Actinomycetota</taxon>
        <taxon>Actinomycetes</taxon>
        <taxon>Kitasatosporales</taxon>
        <taxon>Streptomycetaceae</taxon>
        <taxon>Streptomyces</taxon>
    </lineage>
</organism>
<feature type="domain" description="TRSP" evidence="3">
    <location>
        <begin position="264"/>
        <end position="405"/>
    </location>
</feature>
<dbReference type="Pfam" id="PF11202">
    <property type="entry name" value="StiP"/>
    <property type="match status" value="1"/>
</dbReference>
<evidence type="ECO:0000259" key="3">
    <source>
        <dbReference type="Pfam" id="PF12500"/>
    </source>
</evidence>
<dbReference type="RefSeq" id="WP_030876370.1">
    <property type="nucleotide sequence ID" value="NZ_JBIRHZ010000001.1"/>
</dbReference>
<proteinExistence type="predicted"/>
<accession>A0ABR5JAM6</accession>
<dbReference type="EMBL" id="LGUT01000692">
    <property type="protein sequence ID" value="KOG90503.1"/>
    <property type="molecule type" value="Genomic_DNA"/>
</dbReference>
<evidence type="ECO:0000313" key="7">
    <source>
        <dbReference type="Proteomes" id="UP000037020"/>
    </source>
</evidence>
<dbReference type="GO" id="GO:0016757">
    <property type="term" value="F:glycosyltransferase activity"/>
    <property type="evidence" value="ECO:0007669"/>
    <property type="project" value="UniProtKB-KW"/>
</dbReference>
<name>A0ABR5JAM6_9ACTN</name>
<feature type="domain" description="PELOTA RNA-binding" evidence="4">
    <location>
        <begin position="726"/>
        <end position="805"/>
    </location>
</feature>
<dbReference type="InterPro" id="IPR011215">
    <property type="entry name" value="StiP_N"/>
</dbReference>
<feature type="region of interest" description="Disordered" evidence="1">
    <location>
        <begin position="426"/>
        <end position="447"/>
    </location>
</feature>
<dbReference type="Pfam" id="PF15609">
    <property type="entry name" value="PRTase_2"/>
    <property type="match status" value="1"/>
</dbReference>
<dbReference type="Pfam" id="PF15608">
    <property type="entry name" value="PELOTA_1"/>
    <property type="match status" value="1"/>
</dbReference>
<feature type="domain" description="Cysteine protease StiP N-terminal" evidence="2">
    <location>
        <begin position="449"/>
        <end position="699"/>
    </location>
</feature>